<reference evidence="1 2" key="1">
    <citation type="submission" date="2020-08" db="EMBL/GenBank/DDBJ databases">
        <title>Genomic Encyclopedia of Type Strains, Phase IV (KMG-V): Genome sequencing to study the core and pangenomes of soil and plant-associated prokaryotes.</title>
        <authorList>
            <person name="Whitman W."/>
        </authorList>
    </citation>
    <scope>NUCLEOTIDE SEQUENCE [LARGE SCALE GENOMIC DNA]</scope>
    <source>
        <strain evidence="1 2">SEMIA 402</strain>
    </source>
</reference>
<protein>
    <submittedName>
        <fullName evidence="1">Uncharacterized protein</fullName>
    </submittedName>
</protein>
<proteinExistence type="predicted"/>
<evidence type="ECO:0000313" key="2">
    <source>
        <dbReference type="Proteomes" id="UP000533641"/>
    </source>
</evidence>
<comment type="caution">
    <text evidence="1">The sequence shown here is derived from an EMBL/GenBank/DDBJ whole genome shotgun (WGS) entry which is preliminary data.</text>
</comment>
<accession>A0A7W6WGR9</accession>
<sequence>MITETETPKVSPQAKWNRANPLAMWAHAAVRSAIRKGLLEPKPCEICGAESAEFHHPSYQTPLIGQWLCRLHHRREHQRLRCEAVE</sequence>
<name>A0A7W6WGR9_9HYPH</name>
<dbReference type="RefSeq" id="WP_183927855.1">
    <property type="nucleotide sequence ID" value="NZ_JACIGM010000012.1"/>
</dbReference>
<dbReference type="Proteomes" id="UP000533641">
    <property type="component" value="Unassembled WGS sequence"/>
</dbReference>
<dbReference type="AlphaFoldDB" id="A0A7W6WGR9"/>
<organism evidence="1 2">
    <name type="scientific">Rhizobium mongolense</name>
    <dbReference type="NCBI Taxonomy" id="57676"/>
    <lineage>
        <taxon>Bacteria</taxon>
        <taxon>Pseudomonadati</taxon>
        <taxon>Pseudomonadota</taxon>
        <taxon>Alphaproteobacteria</taxon>
        <taxon>Hyphomicrobiales</taxon>
        <taxon>Rhizobiaceae</taxon>
        <taxon>Rhizobium/Agrobacterium group</taxon>
        <taxon>Rhizobium</taxon>
    </lineage>
</organism>
<evidence type="ECO:0000313" key="1">
    <source>
        <dbReference type="EMBL" id="MBB4277250.1"/>
    </source>
</evidence>
<dbReference type="EMBL" id="JACIGM010000012">
    <property type="protein sequence ID" value="MBB4277250.1"/>
    <property type="molecule type" value="Genomic_DNA"/>
</dbReference>
<gene>
    <name evidence="1" type="ORF">GGE12_005053</name>
</gene>